<evidence type="ECO:0000313" key="2">
    <source>
        <dbReference type="EMBL" id="VDM94930.1"/>
    </source>
</evidence>
<reference evidence="2 3" key="2">
    <citation type="submission" date="2018-11" db="EMBL/GenBank/DDBJ databases">
        <authorList>
            <consortium name="Pathogen Informatics"/>
        </authorList>
    </citation>
    <scope>NUCLEOTIDE SEQUENCE [LARGE SCALE GENOMIC DNA]</scope>
</reference>
<gene>
    <name evidence="2" type="ORF">TCLT_LOCUS100</name>
</gene>
<feature type="region of interest" description="Disordered" evidence="1">
    <location>
        <begin position="145"/>
        <end position="165"/>
    </location>
</feature>
<name>A0A0N5CJA1_THECL</name>
<feature type="region of interest" description="Disordered" evidence="1">
    <location>
        <begin position="51"/>
        <end position="72"/>
    </location>
</feature>
<accession>A0A0N5CJA1</accession>
<feature type="compositionally biased region" description="Acidic residues" evidence="1">
    <location>
        <begin position="60"/>
        <end position="69"/>
    </location>
</feature>
<dbReference type="EMBL" id="UYYF01000006">
    <property type="protein sequence ID" value="VDM94930.1"/>
    <property type="molecule type" value="Genomic_DNA"/>
</dbReference>
<organism evidence="4">
    <name type="scientific">Thelazia callipaeda</name>
    <name type="common">Oriental eyeworm</name>
    <name type="synonym">Parasitic nematode</name>
    <dbReference type="NCBI Taxonomy" id="103827"/>
    <lineage>
        <taxon>Eukaryota</taxon>
        <taxon>Metazoa</taxon>
        <taxon>Ecdysozoa</taxon>
        <taxon>Nematoda</taxon>
        <taxon>Chromadorea</taxon>
        <taxon>Rhabditida</taxon>
        <taxon>Spirurina</taxon>
        <taxon>Spiruromorpha</taxon>
        <taxon>Thelazioidea</taxon>
        <taxon>Thelaziidae</taxon>
        <taxon>Thelazia</taxon>
    </lineage>
</organism>
<evidence type="ECO:0000313" key="3">
    <source>
        <dbReference type="Proteomes" id="UP000276776"/>
    </source>
</evidence>
<protein>
    <submittedName>
        <fullName evidence="4">Kinesin motor domain-containing protein</fullName>
    </submittedName>
</protein>
<keyword evidence="3" id="KW-1185">Reference proteome</keyword>
<evidence type="ECO:0000313" key="4">
    <source>
        <dbReference type="WBParaSite" id="TCLT_0000009901-mRNA-1"/>
    </source>
</evidence>
<sequence length="165" mass="18498">MPSSLKFSVEQLISSHRPNRHVQICTNWPSSSKNSQIATLSYPKLSLLTDNTSTGSGADDNNDDNDNENESNTSAFITTTYPKLSSARLQTLSYIPEFSTRYNDLTKHIEELSQASDECLPGNSRESPKTKIYFNTYLNSQQITDANDEYNGNNDNDNNDDNNNN</sequence>
<reference evidence="4" key="1">
    <citation type="submission" date="2017-02" db="UniProtKB">
        <authorList>
            <consortium name="WormBaseParasite"/>
        </authorList>
    </citation>
    <scope>IDENTIFICATION</scope>
</reference>
<dbReference type="WBParaSite" id="TCLT_0000009901-mRNA-1">
    <property type="protein sequence ID" value="TCLT_0000009901-mRNA-1"/>
    <property type="gene ID" value="TCLT_0000009901"/>
</dbReference>
<feature type="compositionally biased region" description="Low complexity" evidence="1">
    <location>
        <begin position="149"/>
        <end position="165"/>
    </location>
</feature>
<dbReference type="Proteomes" id="UP000276776">
    <property type="component" value="Unassembled WGS sequence"/>
</dbReference>
<proteinExistence type="predicted"/>
<dbReference type="AlphaFoldDB" id="A0A0N5CJA1"/>
<evidence type="ECO:0000256" key="1">
    <source>
        <dbReference type="SAM" id="MobiDB-lite"/>
    </source>
</evidence>